<accession>A0ABT1NVN0</accession>
<evidence type="ECO:0000313" key="8">
    <source>
        <dbReference type="EMBL" id="MCQ1951192.1"/>
    </source>
</evidence>
<comment type="subcellular location">
    <subcellularLocation>
        <location evidence="5">Secreted</location>
    </subcellularLocation>
    <subcellularLocation>
        <location evidence="5">Bacterial flagellum</location>
    </subcellularLocation>
</comment>
<comment type="function">
    <text evidence="5">Required for morphogenesis and for the elongation of the flagellar filament by facilitating polymerization of the flagellin monomers at the tip of growing filament. Forms a capping structure, which prevents flagellin subunits (transported through the central channel of the flagellum) from leaking out without polymerization at the distal end.</text>
</comment>
<keyword evidence="4 5" id="KW-0975">Bacterial flagellum</keyword>
<keyword evidence="8" id="KW-0282">Flagellum</keyword>
<evidence type="ECO:0000256" key="3">
    <source>
        <dbReference type="ARBA" id="ARBA00023054"/>
    </source>
</evidence>
<proteinExistence type="inferred from homology"/>
<dbReference type="InterPro" id="IPR010809">
    <property type="entry name" value="FliD_C"/>
</dbReference>
<evidence type="ECO:0000256" key="4">
    <source>
        <dbReference type="ARBA" id="ARBA00023143"/>
    </source>
</evidence>
<dbReference type="InterPro" id="IPR003481">
    <property type="entry name" value="FliD_N"/>
</dbReference>
<organism evidence="8 9">
    <name type="scientific">Arthrobacter jinronghuae</name>
    <dbReference type="NCBI Taxonomy" id="2964609"/>
    <lineage>
        <taxon>Bacteria</taxon>
        <taxon>Bacillati</taxon>
        <taxon>Actinomycetota</taxon>
        <taxon>Actinomycetes</taxon>
        <taxon>Micrococcales</taxon>
        <taxon>Micrococcaceae</taxon>
        <taxon>Arthrobacter</taxon>
    </lineage>
</organism>
<gene>
    <name evidence="8" type="primary">fliD</name>
    <name evidence="8" type="ORF">NNX28_14810</name>
</gene>
<comment type="caution">
    <text evidence="8">The sequence shown here is derived from an EMBL/GenBank/DDBJ whole genome shotgun (WGS) entry which is preliminary data.</text>
</comment>
<keyword evidence="9" id="KW-1185">Reference proteome</keyword>
<evidence type="ECO:0000256" key="5">
    <source>
        <dbReference type="RuleBase" id="RU362066"/>
    </source>
</evidence>
<comment type="similarity">
    <text evidence="1 5">Belongs to the FliD family.</text>
</comment>
<dbReference type="PANTHER" id="PTHR30288">
    <property type="entry name" value="FLAGELLAR CAP/ASSEMBLY PROTEIN FLID"/>
    <property type="match status" value="1"/>
</dbReference>
<reference evidence="8 9" key="1">
    <citation type="submission" date="2022-07" db="EMBL/GenBank/DDBJ databases">
        <title>Novel species in genus Arthrobacter.</title>
        <authorList>
            <person name="Liu Y."/>
        </authorList>
    </citation>
    <scope>NUCLEOTIDE SEQUENCE [LARGE SCALE GENOMIC DNA]</scope>
    <source>
        <strain evidence="9">zg-Y859</strain>
    </source>
</reference>
<name>A0ABT1NVN0_9MICC</name>
<protein>
    <recommendedName>
        <fullName evidence="5">Flagellar hook-associated protein 2</fullName>
        <shortName evidence="5">HAP2</shortName>
    </recommendedName>
    <alternativeName>
        <fullName evidence="5">Flagellar cap protein</fullName>
    </alternativeName>
</protein>
<evidence type="ECO:0000256" key="2">
    <source>
        <dbReference type="ARBA" id="ARBA00011255"/>
    </source>
</evidence>
<keyword evidence="8" id="KW-0969">Cilium</keyword>
<comment type="subunit">
    <text evidence="2 5">Homopentamer.</text>
</comment>
<evidence type="ECO:0000256" key="1">
    <source>
        <dbReference type="ARBA" id="ARBA00009764"/>
    </source>
</evidence>
<feature type="domain" description="Flagellar hook-associated protein 2 C-terminal" evidence="7">
    <location>
        <begin position="198"/>
        <end position="424"/>
    </location>
</feature>
<dbReference type="Pfam" id="PF02465">
    <property type="entry name" value="FliD_N"/>
    <property type="match status" value="1"/>
</dbReference>
<keyword evidence="3" id="KW-0175">Coiled coil</keyword>
<dbReference type="PANTHER" id="PTHR30288:SF0">
    <property type="entry name" value="FLAGELLAR HOOK-ASSOCIATED PROTEIN 2"/>
    <property type="match status" value="1"/>
</dbReference>
<sequence length="443" mass="45850">MAGIDGITTGTDTTAMIAQLMAVEARPQAMLKQKVSSSQTFVTALQNLNAKIASLAETAGKVAKPAGTDLYSATASSDKVTVVTKPGAAAGALDIRVDRLATAQVSLSGAMAAWPNGDALSISADGTITEFDTAGKSLDEVINTVNKANLGITAVKIAAGSVDGVAQYRMQFTATATGSEGAFSISHNGTDLGNIRPAQDAQVTLWAGVAGAETLITSATNTFADLLPGVDVSVKEVSAAPVTVSVNRDEKAVTDVAAKLVAGLVDVFSYINRNSAVSVSTADGTTKATGGQFTGDSGVRALKDTIMRAATSPVDGRSPSEIGIIITKDGTVEFNADKFAAALKADPEKTQAALQTIASRVETAGKDISDKYEGSITLRIKGQESEVRSLNTQIADWDRRLSSRQATLSRTWSTLEVTLGKLNSQMDWLTSQLDSFSASSSKK</sequence>
<dbReference type="EMBL" id="JANFLP010000015">
    <property type="protein sequence ID" value="MCQ1951192.1"/>
    <property type="molecule type" value="Genomic_DNA"/>
</dbReference>
<evidence type="ECO:0000259" key="6">
    <source>
        <dbReference type="Pfam" id="PF02465"/>
    </source>
</evidence>
<evidence type="ECO:0000313" key="9">
    <source>
        <dbReference type="Proteomes" id="UP001206924"/>
    </source>
</evidence>
<keyword evidence="5" id="KW-0964">Secreted</keyword>
<keyword evidence="8" id="KW-0966">Cell projection</keyword>
<evidence type="ECO:0000259" key="7">
    <source>
        <dbReference type="Pfam" id="PF07195"/>
    </source>
</evidence>
<dbReference type="RefSeq" id="WP_255866294.1">
    <property type="nucleotide sequence ID" value="NZ_CP104263.1"/>
</dbReference>
<dbReference type="InterPro" id="IPR040026">
    <property type="entry name" value="FliD"/>
</dbReference>
<feature type="domain" description="Flagellar hook-associated protein 2 N-terminal" evidence="6">
    <location>
        <begin position="9"/>
        <end position="104"/>
    </location>
</feature>
<dbReference type="Proteomes" id="UP001206924">
    <property type="component" value="Unassembled WGS sequence"/>
</dbReference>
<dbReference type="Pfam" id="PF07195">
    <property type="entry name" value="FliD_C"/>
    <property type="match status" value="1"/>
</dbReference>